<dbReference type="Proteomes" id="UP000243528">
    <property type="component" value="Unassembled WGS sequence"/>
</dbReference>
<dbReference type="EMBL" id="PYGE01000024">
    <property type="protein sequence ID" value="PSK96937.1"/>
    <property type="molecule type" value="Genomic_DNA"/>
</dbReference>
<keyword evidence="3" id="KW-1185">Reference proteome</keyword>
<proteinExistence type="predicted"/>
<evidence type="ECO:0000313" key="2">
    <source>
        <dbReference type="EMBL" id="PSK96937.1"/>
    </source>
</evidence>
<sequence length="145" mass="15635">MSETPDTGGGEPRETTQPSEDELRAYLEQLRPLPAEQVLAEVFSTVLTAAQAKLGRHDARLLIDTAGLAFEHTRAHLGDEAADQFEQVLNQLRMAQVQAERQTGGEGEENDLPSAPAAPQTSQPTAAQPQQPEQPATSKLWLPGS</sequence>
<evidence type="ECO:0000256" key="1">
    <source>
        <dbReference type="SAM" id="MobiDB-lite"/>
    </source>
</evidence>
<feature type="compositionally biased region" description="Low complexity" evidence="1">
    <location>
        <begin position="113"/>
        <end position="138"/>
    </location>
</feature>
<feature type="region of interest" description="Disordered" evidence="1">
    <location>
        <begin position="1"/>
        <end position="24"/>
    </location>
</feature>
<reference evidence="2 3" key="1">
    <citation type="submission" date="2018-03" db="EMBL/GenBank/DDBJ databases">
        <title>Genomic Encyclopedia of Archaeal and Bacterial Type Strains, Phase II (KMG-II): from individual species to whole genera.</title>
        <authorList>
            <person name="Goeker M."/>
        </authorList>
    </citation>
    <scope>NUCLEOTIDE SEQUENCE [LARGE SCALE GENOMIC DNA]</scope>
    <source>
        <strain evidence="2 3">DSM 45211</strain>
    </source>
</reference>
<name>A0A2P8DI94_9ACTN</name>
<dbReference type="AlphaFoldDB" id="A0A2P8DI94"/>
<gene>
    <name evidence="2" type="ORF">CLV30_12421</name>
</gene>
<evidence type="ECO:0000313" key="3">
    <source>
        <dbReference type="Proteomes" id="UP000243528"/>
    </source>
</evidence>
<accession>A0A2P8DI94</accession>
<dbReference type="RefSeq" id="WP_106539507.1">
    <property type="nucleotide sequence ID" value="NZ_PYGE01000024.1"/>
</dbReference>
<protein>
    <submittedName>
        <fullName evidence="2">Uncharacterized protein</fullName>
    </submittedName>
</protein>
<organism evidence="2 3">
    <name type="scientific">Haloactinopolyspora alba</name>
    <dbReference type="NCBI Taxonomy" id="648780"/>
    <lineage>
        <taxon>Bacteria</taxon>
        <taxon>Bacillati</taxon>
        <taxon>Actinomycetota</taxon>
        <taxon>Actinomycetes</taxon>
        <taxon>Jiangellales</taxon>
        <taxon>Jiangellaceae</taxon>
        <taxon>Haloactinopolyspora</taxon>
    </lineage>
</organism>
<dbReference type="OrthoDB" id="5197646at2"/>
<feature type="region of interest" description="Disordered" evidence="1">
    <location>
        <begin position="97"/>
        <end position="145"/>
    </location>
</feature>
<comment type="caution">
    <text evidence="2">The sequence shown here is derived from an EMBL/GenBank/DDBJ whole genome shotgun (WGS) entry which is preliminary data.</text>
</comment>